<dbReference type="EMBL" id="BARV01037983">
    <property type="protein sequence ID" value="GAI56244.1"/>
    <property type="molecule type" value="Genomic_DNA"/>
</dbReference>
<sequence length="152" mass="18185">MIARLFGGLGNQLFIYAAARRLALKNSVPLKLDIISGFARDPQRKKYKLSHFNIKADIALKHDFSESFFGRGQRYLTRKFYKIFPFEKRRYIKEEIRPFDERLLHLKVNGKVYLDGYWQSEEYFRDIESVIREDFKFVTKHTPENQELAEVI</sequence>
<evidence type="ECO:0000313" key="1">
    <source>
        <dbReference type="EMBL" id="GAI56244.1"/>
    </source>
</evidence>
<evidence type="ECO:0008006" key="2">
    <source>
        <dbReference type="Google" id="ProtNLM"/>
    </source>
</evidence>
<feature type="non-terminal residue" evidence="1">
    <location>
        <position position="152"/>
    </location>
</feature>
<proteinExistence type="predicted"/>
<reference evidence="1" key="1">
    <citation type="journal article" date="2014" name="Front. Microbiol.">
        <title>High frequency of phylogenetically diverse reductive dehalogenase-homologous genes in deep subseafloor sedimentary metagenomes.</title>
        <authorList>
            <person name="Kawai M."/>
            <person name="Futagami T."/>
            <person name="Toyoda A."/>
            <person name="Takaki Y."/>
            <person name="Nishi S."/>
            <person name="Hori S."/>
            <person name="Arai W."/>
            <person name="Tsubouchi T."/>
            <person name="Morono Y."/>
            <person name="Uchiyama I."/>
            <person name="Ito T."/>
            <person name="Fujiyama A."/>
            <person name="Inagaki F."/>
            <person name="Takami H."/>
        </authorList>
    </citation>
    <scope>NUCLEOTIDE SEQUENCE</scope>
    <source>
        <strain evidence="1">Expedition CK06-06</strain>
    </source>
</reference>
<accession>X1RL23</accession>
<dbReference type="AlphaFoldDB" id="X1RL23"/>
<gene>
    <name evidence="1" type="ORF">S06H3_58634</name>
</gene>
<organism evidence="1">
    <name type="scientific">marine sediment metagenome</name>
    <dbReference type="NCBI Taxonomy" id="412755"/>
    <lineage>
        <taxon>unclassified sequences</taxon>
        <taxon>metagenomes</taxon>
        <taxon>ecological metagenomes</taxon>
    </lineage>
</organism>
<comment type="caution">
    <text evidence="1">The sequence shown here is derived from an EMBL/GenBank/DDBJ whole genome shotgun (WGS) entry which is preliminary data.</text>
</comment>
<protein>
    <recommendedName>
        <fullName evidence="2">Alpha-1,2-fucosyltransferase</fullName>
    </recommendedName>
</protein>
<name>X1RL23_9ZZZZ</name>